<dbReference type="PANTHER" id="PTHR23222">
    <property type="entry name" value="PROHIBITIN"/>
    <property type="match status" value="1"/>
</dbReference>
<dbReference type="SMART" id="SM00244">
    <property type="entry name" value="PHB"/>
    <property type="match status" value="1"/>
</dbReference>
<reference evidence="4 5" key="1">
    <citation type="journal article" date="2014" name="Int. J. Syst. Evol. Microbiol.">
        <title>Phaeodactylibacter xiamenensis gen. nov., sp. nov., a member of the family Saprospiraceae isolated from the marine alga Phaeodactylum tricornutum.</title>
        <authorList>
            <person name="Chen Z.Jr."/>
            <person name="Lei X."/>
            <person name="Lai Q."/>
            <person name="Li Y."/>
            <person name="Zhang B."/>
            <person name="Zhang J."/>
            <person name="Zhang H."/>
            <person name="Yang L."/>
            <person name="Zheng W."/>
            <person name="Tian Y."/>
            <person name="Yu Z."/>
            <person name="Xu H.Jr."/>
            <person name="Zheng T."/>
        </authorList>
    </citation>
    <scope>NUCLEOTIDE SEQUENCE [LARGE SCALE GENOMIC DNA]</scope>
    <source>
        <strain evidence="4 5">KD52</strain>
    </source>
</reference>
<dbReference type="AlphaFoldDB" id="A0A098RYG1"/>
<dbReference type="STRING" id="1524460.IX84_30570"/>
<evidence type="ECO:0000256" key="2">
    <source>
        <dbReference type="SAM" id="SignalP"/>
    </source>
</evidence>
<comment type="subcellular location">
    <subcellularLocation>
        <location evidence="1">Membrane</location>
        <topology evidence="1">Single-pass membrane protein</topology>
    </subcellularLocation>
</comment>
<feature type="signal peptide" evidence="2">
    <location>
        <begin position="1"/>
        <end position="22"/>
    </location>
</feature>
<dbReference type="PROSITE" id="PS51257">
    <property type="entry name" value="PROKAR_LIPOPROTEIN"/>
    <property type="match status" value="1"/>
</dbReference>
<dbReference type="OrthoDB" id="9792660at2"/>
<evidence type="ECO:0000259" key="3">
    <source>
        <dbReference type="SMART" id="SM00244"/>
    </source>
</evidence>
<proteinExistence type="predicted"/>
<dbReference type="PANTHER" id="PTHR23222:SF0">
    <property type="entry name" value="PROHIBITIN 1"/>
    <property type="match status" value="1"/>
</dbReference>
<dbReference type="GO" id="GO:0016020">
    <property type="term" value="C:membrane"/>
    <property type="evidence" value="ECO:0007669"/>
    <property type="project" value="UniProtKB-SubCell"/>
</dbReference>
<feature type="chain" id="PRO_5001947360" evidence="2">
    <location>
        <begin position="23"/>
        <end position="298"/>
    </location>
</feature>
<dbReference type="SUPFAM" id="SSF117892">
    <property type="entry name" value="Band 7/SPFH domain"/>
    <property type="match status" value="1"/>
</dbReference>
<dbReference type="EMBL" id="JPOS01000098">
    <property type="protein sequence ID" value="KGE84965.1"/>
    <property type="molecule type" value="Genomic_DNA"/>
</dbReference>
<keyword evidence="2" id="KW-0732">Signal</keyword>
<dbReference type="InterPro" id="IPR001107">
    <property type="entry name" value="Band_7"/>
</dbReference>
<dbReference type="CDD" id="cd03401">
    <property type="entry name" value="SPFH_prohibitin"/>
    <property type="match status" value="1"/>
</dbReference>
<evidence type="ECO:0000313" key="4">
    <source>
        <dbReference type="EMBL" id="KGE84965.1"/>
    </source>
</evidence>
<dbReference type="Gene3D" id="3.30.479.30">
    <property type="entry name" value="Band 7 domain"/>
    <property type="match status" value="1"/>
</dbReference>
<organism evidence="4 5">
    <name type="scientific">Phaeodactylibacter xiamenensis</name>
    <dbReference type="NCBI Taxonomy" id="1524460"/>
    <lineage>
        <taxon>Bacteria</taxon>
        <taxon>Pseudomonadati</taxon>
        <taxon>Bacteroidota</taxon>
        <taxon>Saprospiria</taxon>
        <taxon>Saprospirales</taxon>
        <taxon>Haliscomenobacteraceae</taxon>
        <taxon>Phaeodactylibacter</taxon>
    </lineage>
</organism>
<dbReference type="InterPro" id="IPR000163">
    <property type="entry name" value="Prohibitin"/>
</dbReference>
<evidence type="ECO:0000256" key="1">
    <source>
        <dbReference type="ARBA" id="ARBA00004167"/>
    </source>
</evidence>
<protein>
    <submittedName>
        <fullName evidence="4">Spfh domain, band 7 family protein</fullName>
    </submittedName>
</protein>
<feature type="domain" description="Band 7" evidence="3">
    <location>
        <begin position="17"/>
        <end position="179"/>
    </location>
</feature>
<keyword evidence="5" id="KW-1185">Reference proteome</keyword>
<comment type="caution">
    <text evidence="4">The sequence shown here is derived from an EMBL/GenBank/DDBJ whole genome shotgun (WGS) entry which is preliminary data.</text>
</comment>
<accession>A0A098RYG1</accession>
<dbReference type="Pfam" id="PF01145">
    <property type="entry name" value="Band_7"/>
    <property type="match status" value="1"/>
</dbReference>
<name>A0A098RYG1_9BACT</name>
<dbReference type="RefSeq" id="WP_044229861.1">
    <property type="nucleotide sequence ID" value="NZ_JBKAGJ010000038.1"/>
</dbReference>
<dbReference type="Proteomes" id="UP000029736">
    <property type="component" value="Unassembled WGS sequence"/>
</dbReference>
<dbReference type="InterPro" id="IPR036013">
    <property type="entry name" value="Band_7/SPFH_dom_sf"/>
</dbReference>
<gene>
    <name evidence="4" type="ORF">IX84_30570</name>
</gene>
<evidence type="ECO:0000313" key="5">
    <source>
        <dbReference type="Proteomes" id="UP000029736"/>
    </source>
</evidence>
<sequence>MKIKTMLTLALFSLFFSSCVVIRPGEVGVKQRLGKISNEALSEGPRGYNPFTTSIVTLPTRTVNLEIKSNLPSKEGLTITSVMSILYRIRPASAPTLLRDVGRAYESEIILPVFRSAAADVSSRFLAKDMHSGERAVIEAQIRDRMAEILEPKGLIVDNVLMKSIVLPAGLSRSIEEVLQAEQDAQRMEFIKQREQLDAERRIIQAQGERDAAVIQADAERQRVEIQAAGDAAAIRLQAEAQAEANANLQQSLTDEVLRNRAIQAFLDMARSQNTKIIITNGESPFLGLPAEELNVGN</sequence>